<dbReference type="Gene3D" id="1.10.510.10">
    <property type="entry name" value="Transferase(Phosphotransferase) domain 1"/>
    <property type="match status" value="1"/>
</dbReference>
<keyword evidence="2" id="KW-0808">Transferase</keyword>
<sequence>MKAVGPPAPLVHSPFADVSKSSFSPNGELQPCPTPSQIQIITSSKSLFGLRVGKCAVLASLRRLGSAFGLDKLNRTPRESSLNTSKDHTIASSVHGGCQHRSFAEVILSTRLRHSCSTLDLDQVDDPSTRPSTPERRLPFITVTTSTPAAAATNALSPNTYGNSRRAWQAHTGTFSRLFTSPMSRHQAAAQSGPLWSLQNSCVSDQLAQFQHRRVLVKSSQDHFNAATNLEASLSAPPNFPQLQQECAASSASAELKPQPQPAAETAAAVPAPPWQNVNSEQSEPPRAESSTRGKRAEGNHHHHHHHHQQQQQQQQEQRQAVHQPSHHQPGSSLPLLPVSVPGQTQGSSEPGTLLGMLRSLPPEMRRSTWSIGDYSVTRRLFKGDRTAVYKAICKRSGLPVALKVYFLSRTPQNTLHQVAREIQIQLSLNHTNVLTLYGAFQDSKRLVLVMELAARGDLFSLKSAMDRPLSEEQLQHVVLEPLLDALSYMHGKGICHRDIKPENLLFTSDWGFRLADFGVSINMMEERAVTRAGTADYMAPEVERCPLKTSPHDNKQDVSLAYTTAVDVWSVGILAYELLVGFPPVVVDAEGRVVRGIDSSMISFPSSLSAGARDFITAALAQLPEERPTVRQLRCHPWMLAMLGPADLVK</sequence>
<evidence type="ECO:0000259" key="10">
    <source>
        <dbReference type="PROSITE" id="PS50011"/>
    </source>
</evidence>
<dbReference type="SMART" id="SM00220">
    <property type="entry name" value="S_TKc"/>
    <property type="match status" value="1"/>
</dbReference>
<feature type="compositionally biased region" description="Low complexity" evidence="9">
    <location>
        <begin position="310"/>
        <end position="324"/>
    </location>
</feature>
<dbReference type="InterPro" id="IPR011009">
    <property type="entry name" value="Kinase-like_dom_sf"/>
</dbReference>
<dbReference type="FunFam" id="3.30.200.20:FF:000042">
    <property type="entry name" value="Aurora kinase A"/>
    <property type="match status" value="1"/>
</dbReference>
<dbReference type="GO" id="GO:0004674">
    <property type="term" value="F:protein serine/threonine kinase activity"/>
    <property type="evidence" value="ECO:0007669"/>
    <property type="project" value="UniProtKB-KW"/>
</dbReference>
<dbReference type="SUPFAM" id="SSF56112">
    <property type="entry name" value="Protein kinase-like (PK-like)"/>
    <property type="match status" value="1"/>
</dbReference>
<evidence type="ECO:0000256" key="6">
    <source>
        <dbReference type="PIRSR" id="PIRSR630616-1"/>
    </source>
</evidence>
<dbReference type="PROSITE" id="PS00108">
    <property type="entry name" value="PROTEIN_KINASE_ST"/>
    <property type="match status" value="1"/>
</dbReference>
<feature type="binding site" evidence="7">
    <location>
        <position position="517"/>
    </location>
    <ligand>
        <name>ATP</name>
        <dbReference type="ChEBI" id="CHEBI:30616"/>
    </ligand>
</feature>
<evidence type="ECO:0000256" key="8">
    <source>
        <dbReference type="PIRSR" id="PIRSR630616-3"/>
    </source>
</evidence>
<dbReference type="InterPro" id="IPR008271">
    <property type="entry name" value="Ser/Thr_kinase_AS"/>
</dbReference>
<evidence type="ECO:0000256" key="9">
    <source>
        <dbReference type="SAM" id="MobiDB-lite"/>
    </source>
</evidence>
<proteinExistence type="predicted"/>
<keyword evidence="4" id="KW-0418">Kinase</keyword>
<protein>
    <recommendedName>
        <fullName evidence="10">Protein kinase domain-containing protein</fullName>
    </recommendedName>
</protein>
<dbReference type="PROSITE" id="PS50011">
    <property type="entry name" value="PROTEIN_KINASE_DOM"/>
    <property type="match status" value="1"/>
</dbReference>
<gene>
    <name evidence="11" type="ORF">Vafri_16423</name>
</gene>
<name>A0A8J4F5N1_9CHLO</name>
<evidence type="ECO:0000256" key="3">
    <source>
        <dbReference type="ARBA" id="ARBA00022741"/>
    </source>
</evidence>
<evidence type="ECO:0000313" key="11">
    <source>
        <dbReference type="EMBL" id="GIL62156.1"/>
    </source>
</evidence>
<evidence type="ECO:0000256" key="5">
    <source>
        <dbReference type="ARBA" id="ARBA00022840"/>
    </source>
</evidence>
<evidence type="ECO:0000256" key="7">
    <source>
        <dbReference type="PIRSR" id="PIRSR630616-2"/>
    </source>
</evidence>
<dbReference type="Pfam" id="PF00069">
    <property type="entry name" value="Pkinase"/>
    <property type="match status" value="1"/>
</dbReference>
<comment type="caution">
    <text evidence="11">The sequence shown here is derived from an EMBL/GenBank/DDBJ whole genome shotgun (WGS) entry which is preliminary data.</text>
</comment>
<accession>A0A8J4F5N1</accession>
<evidence type="ECO:0000313" key="12">
    <source>
        <dbReference type="Proteomes" id="UP000747399"/>
    </source>
</evidence>
<feature type="domain" description="Protein kinase" evidence="10">
    <location>
        <begin position="375"/>
        <end position="640"/>
    </location>
</feature>
<keyword evidence="3 7" id="KW-0547">Nucleotide-binding</keyword>
<feature type="binding site" evidence="7">
    <location>
        <begin position="503"/>
        <end position="504"/>
    </location>
    <ligand>
        <name>ATP</name>
        <dbReference type="ChEBI" id="CHEBI:30616"/>
    </ligand>
</feature>
<dbReference type="InterPro" id="IPR000719">
    <property type="entry name" value="Prot_kinase_dom"/>
</dbReference>
<feature type="region of interest" description="Disordered" evidence="9">
    <location>
        <begin position="244"/>
        <end position="360"/>
    </location>
</feature>
<evidence type="ECO:0000256" key="1">
    <source>
        <dbReference type="ARBA" id="ARBA00022527"/>
    </source>
</evidence>
<keyword evidence="5 7" id="KW-0067">ATP-binding</keyword>
<dbReference type="InterPro" id="IPR030616">
    <property type="entry name" value="Aur-like"/>
</dbReference>
<feature type="compositionally biased region" description="Polar residues" evidence="9">
    <location>
        <begin position="342"/>
        <end position="351"/>
    </location>
</feature>
<keyword evidence="12" id="KW-1185">Reference proteome</keyword>
<feature type="active site" description="Proton acceptor" evidence="6">
    <location>
        <position position="499"/>
    </location>
</feature>
<evidence type="ECO:0000256" key="2">
    <source>
        <dbReference type="ARBA" id="ARBA00022679"/>
    </source>
</evidence>
<dbReference type="FunFam" id="1.10.510.10:FF:000813">
    <property type="entry name" value="Aurora-like kinase"/>
    <property type="match status" value="1"/>
</dbReference>
<dbReference type="Proteomes" id="UP000747399">
    <property type="component" value="Unassembled WGS sequence"/>
</dbReference>
<keyword evidence="1" id="KW-0723">Serine/threonine-protein kinase</keyword>
<feature type="binding site" evidence="7">
    <location>
        <begin position="452"/>
        <end position="454"/>
    </location>
    <ligand>
        <name>ATP</name>
        <dbReference type="ChEBI" id="CHEBI:30616"/>
    </ligand>
</feature>
<organism evidence="11 12">
    <name type="scientific">Volvox africanus</name>
    <dbReference type="NCBI Taxonomy" id="51714"/>
    <lineage>
        <taxon>Eukaryota</taxon>
        <taxon>Viridiplantae</taxon>
        <taxon>Chlorophyta</taxon>
        <taxon>core chlorophytes</taxon>
        <taxon>Chlorophyceae</taxon>
        <taxon>CS clade</taxon>
        <taxon>Chlamydomonadales</taxon>
        <taxon>Volvocaceae</taxon>
        <taxon>Volvox</taxon>
    </lineage>
</organism>
<feature type="cross-link" description="Glycyl lysine isopeptide (Lys-Gly) (interchain with G-Cter in SUMO2)" evidence="8">
    <location>
        <position position="501"/>
    </location>
</feature>
<dbReference type="PANTHER" id="PTHR24350">
    <property type="entry name" value="SERINE/THREONINE-PROTEIN KINASE IAL-RELATED"/>
    <property type="match status" value="1"/>
</dbReference>
<dbReference type="EMBL" id="BNCO01000049">
    <property type="protein sequence ID" value="GIL62156.1"/>
    <property type="molecule type" value="Genomic_DNA"/>
</dbReference>
<dbReference type="GO" id="GO:0005524">
    <property type="term" value="F:ATP binding"/>
    <property type="evidence" value="ECO:0007669"/>
    <property type="project" value="UniProtKB-KW"/>
</dbReference>
<dbReference type="AlphaFoldDB" id="A0A8J4F5N1"/>
<evidence type="ECO:0000256" key="4">
    <source>
        <dbReference type="ARBA" id="ARBA00022777"/>
    </source>
</evidence>
<feature type="binding site" evidence="7">
    <location>
        <position position="404"/>
    </location>
    <ligand>
        <name>ATP</name>
        <dbReference type="ChEBI" id="CHEBI:30616"/>
    </ligand>
</feature>
<reference evidence="11" key="1">
    <citation type="journal article" date="2021" name="Proc. Natl. Acad. Sci. U.S.A.">
        <title>Three genomes in the algal genus Volvox reveal the fate of a haploid sex-determining region after a transition to homothallism.</title>
        <authorList>
            <person name="Yamamoto K."/>
            <person name="Hamaji T."/>
            <person name="Kawai-Toyooka H."/>
            <person name="Matsuzaki R."/>
            <person name="Takahashi F."/>
            <person name="Nishimura Y."/>
            <person name="Kawachi M."/>
            <person name="Noguchi H."/>
            <person name="Minakuchi Y."/>
            <person name="Umen J.G."/>
            <person name="Toyoda A."/>
            <person name="Nozaki H."/>
        </authorList>
    </citation>
    <scope>NUCLEOTIDE SEQUENCE</scope>
    <source>
        <strain evidence="11">NIES-3780</strain>
    </source>
</reference>
<feature type="compositionally biased region" description="Basic and acidic residues" evidence="9">
    <location>
        <begin position="284"/>
        <end position="300"/>
    </location>
</feature>